<organism evidence="1 2">
    <name type="scientific">Senna tora</name>
    <dbReference type="NCBI Taxonomy" id="362788"/>
    <lineage>
        <taxon>Eukaryota</taxon>
        <taxon>Viridiplantae</taxon>
        <taxon>Streptophyta</taxon>
        <taxon>Embryophyta</taxon>
        <taxon>Tracheophyta</taxon>
        <taxon>Spermatophyta</taxon>
        <taxon>Magnoliopsida</taxon>
        <taxon>eudicotyledons</taxon>
        <taxon>Gunneridae</taxon>
        <taxon>Pentapetalae</taxon>
        <taxon>rosids</taxon>
        <taxon>fabids</taxon>
        <taxon>Fabales</taxon>
        <taxon>Fabaceae</taxon>
        <taxon>Caesalpinioideae</taxon>
        <taxon>Cassia clade</taxon>
        <taxon>Senna</taxon>
    </lineage>
</organism>
<protein>
    <submittedName>
        <fullName evidence="1">Non-ltr retroelement reverse transcriptase</fullName>
    </submittedName>
</protein>
<evidence type="ECO:0000313" key="1">
    <source>
        <dbReference type="EMBL" id="KAF7815446.1"/>
    </source>
</evidence>
<evidence type="ECO:0000313" key="2">
    <source>
        <dbReference type="Proteomes" id="UP000634136"/>
    </source>
</evidence>
<sequence>MGPWLRASQGGRRIPWEWGKVIEAGDNYGCNRVKNKPHNKINSDVLMQKLKDLSMSEESAMVVKAIGTSTDDDSMCVEITNKDTYQGCYEECLKVHAEAGITEGRGLMFGKVEAQPVKDSKRALWILRSPSKTPSRKKRIFRFEQMWTTHEECVDIIKDSWREGNLDDSSRAFSRNLKGMAKRLSFWNHDTFGHVGRKTKKLQSDLSYLRS</sequence>
<keyword evidence="1" id="KW-0808">Transferase</keyword>
<keyword evidence="1" id="KW-0548">Nucleotidyltransferase</keyword>
<keyword evidence="1" id="KW-0695">RNA-directed DNA polymerase</keyword>
<name>A0A834T7B5_9FABA</name>
<comment type="caution">
    <text evidence="1">The sequence shown here is derived from an EMBL/GenBank/DDBJ whole genome shotgun (WGS) entry which is preliminary data.</text>
</comment>
<dbReference type="EMBL" id="JAAIUW010000009">
    <property type="protein sequence ID" value="KAF7815446.1"/>
    <property type="molecule type" value="Genomic_DNA"/>
</dbReference>
<dbReference type="AlphaFoldDB" id="A0A834T7B5"/>
<dbReference type="OrthoDB" id="1433961at2759"/>
<dbReference type="GO" id="GO:0003964">
    <property type="term" value="F:RNA-directed DNA polymerase activity"/>
    <property type="evidence" value="ECO:0007669"/>
    <property type="project" value="UniProtKB-KW"/>
</dbReference>
<reference evidence="1" key="1">
    <citation type="submission" date="2020-09" db="EMBL/GenBank/DDBJ databases">
        <title>Genome-Enabled Discovery of Anthraquinone Biosynthesis in Senna tora.</title>
        <authorList>
            <person name="Kang S.-H."/>
            <person name="Pandey R.P."/>
            <person name="Lee C.-M."/>
            <person name="Sim J.-S."/>
            <person name="Jeong J.-T."/>
            <person name="Choi B.-S."/>
            <person name="Jung M."/>
            <person name="Ginzburg D."/>
            <person name="Zhao K."/>
            <person name="Won S.Y."/>
            <person name="Oh T.-J."/>
            <person name="Yu Y."/>
            <person name="Kim N.-H."/>
            <person name="Lee O.R."/>
            <person name="Lee T.-H."/>
            <person name="Bashyal P."/>
            <person name="Kim T.-S."/>
            <person name="Lee W.-H."/>
            <person name="Kawkins C."/>
            <person name="Kim C.-K."/>
            <person name="Kim J.S."/>
            <person name="Ahn B.O."/>
            <person name="Rhee S.Y."/>
            <person name="Sohng J.K."/>
        </authorList>
    </citation>
    <scope>NUCLEOTIDE SEQUENCE</scope>
    <source>
        <tissue evidence="1">Leaf</tissue>
    </source>
</reference>
<dbReference type="Proteomes" id="UP000634136">
    <property type="component" value="Unassembled WGS sequence"/>
</dbReference>
<accession>A0A834T7B5</accession>
<proteinExistence type="predicted"/>
<keyword evidence="2" id="KW-1185">Reference proteome</keyword>
<gene>
    <name evidence="1" type="ORF">G2W53_029415</name>
</gene>